<sequence>MEVDPTIALSTVIKAVKDEGFRNFFLNLIWQYLGEYLKVASNTYIVSKEDVELFEKFVRENKAKRTADEHIQNIRRIMMDLGYELSPDRLKEYILEVSYLLDFPLILDHNNILLFRLLLLYQRIGAIQVSIANSLYFYKMSLE</sequence>
<protein>
    <submittedName>
        <fullName evidence="1">Archaeal integrase</fullName>
    </submittedName>
</protein>
<dbReference type="RefSeq" id="WP_014514078.1">
    <property type="nucleotide sequence ID" value="NC_017276.1"/>
</dbReference>
<organism evidence="1 2">
    <name type="scientific">Saccharolobus islandicus (strain REY15A)</name>
    <name type="common">Sulfolobus islandicus</name>
    <dbReference type="NCBI Taxonomy" id="930945"/>
    <lineage>
        <taxon>Archaea</taxon>
        <taxon>Thermoproteota</taxon>
        <taxon>Thermoprotei</taxon>
        <taxon>Sulfolobales</taxon>
        <taxon>Sulfolobaceae</taxon>
        <taxon>Saccharolobus</taxon>
    </lineage>
</organism>
<dbReference type="EMBL" id="CP002425">
    <property type="protein sequence ID" value="ADX85850.1"/>
    <property type="molecule type" value="Genomic_DNA"/>
</dbReference>
<evidence type="ECO:0000313" key="1">
    <source>
        <dbReference type="EMBL" id="ADX85850.1"/>
    </source>
</evidence>
<name>F0NBT8_SACI5</name>
<reference evidence="1 2" key="1">
    <citation type="journal article" date="2011" name="J. Bacteriol.">
        <title>Genome analyses of icelandic strains of Sulfolobus islandicus, model organisms for genetic and virus-host interaction studies.</title>
        <authorList>
            <person name="Guo L."/>
            <person name="Brugger K."/>
            <person name="Liu C."/>
            <person name="Shah S.A."/>
            <person name="Zheng H."/>
            <person name="Zhu Y."/>
            <person name="Wang S."/>
            <person name="Lillestol R.K."/>
            <person name="Chen L."/>
            <person name="Frank J."/>
            <person name="Prangishvili D."/>
            <person name="Paulin L."/>
            <person name="She Q."/>
            <person name="Huang L."/>
            <person name="Garrett R.A."/>
        </authorList>
    </citation>
    <scope>NUCLEOTIDE SEQUENCE [LARGE SCALE GENOMIC DNA]</scope>
    <source>
        <strain evidence="1 2">REY15A</strain>
    </source>
</reference>
<dbReference type="GeneID" id="59388327"/>
<accession>F0NBT8</accession>
<evidence type="ECO:0000313" key="2">
    <source>
        <dbReference type="Proteomes" id="UP000002664"/>
    </source>
</evidence>
<dbReference type="HOGENOM" id="CLU_1801785_0_0_2"/>
<dbReference type="AlphaFoldDB" id="F0NBT8"/>
<keyword evidence="2" id="KW-1185">Reference proteome</keyword>
<dbReference type="KEGG" id="sir:SiRe_1787"/>
<dbReference type="eggNOG" id="arCOG01247">
    <property type="taxonomic scope" value="Archaea"/>
</dbReference>
<gene>
    <name evidence="1" type="ordered locus">SiRe_1787</name>
</gene>
<proteinExistence type="predicted"/>
<dbReference type="Proteomes" id="UP000002664">
    <property type="component" value="Chromosome"/>
</dbReference>